<proteinExistence type="predicted"/>
<evidence type="ECO:0000313" key="1">
    <source>
        <dbReference type="EMBL" id="JAD68240.1"/>
    </source>
</evidence>
<accession>A0A0A9C4C8</accession>
<dbReference type="AlphaFoldDB" id="A0A0A9C4C8"/>
<reference evidence="1" key="2">
    <citation type="journal article" date="2015" name="Data Brief">
        <title>Shoot transcriptome of the giant reed, Arundo donax.</title>
        <authorList>
            <person name="Barrero R.A."/>
            <person name="Guerrero F.D."/>
            <person name="Moolhuijzen P."/>
            <person name="Goolsby J.A."/>
            <person name="Tidwell J."/>
            <person name="Bellgard S.E."/>
            <person name="Bellgard M.I."/>
        </authorList>
    </citation>
    <scope>NUCLEOTIDE SEQUENCE</scope>
    <source>
        <tissue evidence="1">Shoot tissue taken approximately 20 cm above the soil surface</tissue>
    </source>
</reference>
<protein>
    <submittedName>
        <fullName evidence="1">Uncharacterized protein</fullName>
    </submittedName>
</protein>
<organism evidence="1">
    <name type="scientific">Arundo donax</name>
    <name type="common">Giant reed</name>
    <name type="synonym">Donax arundinaceus</name>
    <dbReference type="NCBI Taxonomy" id="35708"/>
    <lineage>
        <taxon>Eukaryota</taxon>
        <taxon>Viridiplantae</taxon>
        <taxon>Streptophyta</taxon>
        <taxon>Embryophyta</taxon>
        <taxon>Tracheophyta</taxon>
        <taxon>Spermatophyta</taxon>
        <taxon>Magnoliopsida</taxon>
        <taxon>Liliopsida</taxon>
        <taxon>Poales</taxon>
        <taxon>Poaceae</taxon>
        <taxon>PACMAD clade</taxon>
        <taxon>Arundinoideae</taxon>
        <taxon>Arundineae</taxon>
        <taxon>Arundo</taxon>
    </lineage>
</organism>
<reference evidence="1" key="1">
    <citation type="submission" date="2014-09" db="EMBL/GenBank/DDBJ databases">
        <authorList>
            <person name="Magalhaes I.L.F."/>
            <person name="Oliveira U."/>
            <person name="Santos F.R."/>
            <person name="Vidigal T.H.D.A."/>
            <person name="Brescovit A.D."/>
            <person name="Santos A.J."/>
        </authorList>
    </citation>
    <scope>NUCLEOTIDE SEQUENCE</scope>
    <source>
        <tissue evidence="1">Shoot tissue taken approximately 20 cm above the soil surface</tissue>
    </source>
</reference>
<sequence>MIRRFLSTLHLVVGHFFFMSMI</sequence>
<dbReference type="EMBL" id="GBRH01229655">
    <property type="protein sequence ID" value="JAD68240.1"/>
    <property type="molecule type" value="Transcribed_RNA"/>
</dbReference>
<name>A0A0A9C4C8_ARUDO</name>